<dbReference type="Pfam" id="PF17836">
    <property type="entry name" value="PglD_N"/>
    <property type="match status" value="1"/>
</dbReference>
<organism evidence="2 3">
    <name type="scientific">Ruminococcus albus (strain ATCC 27210 / DSM 20455 / JCM 14654 / NCDO 2250 / 7)</name>
    <dbReference type="NCBI Taxonomy" id="697329"/>
    <lineage>
        <taxon>Bacteria</taxon>
        <taxon>Bacillati</taxon>
        <taxon>Bacillota</taxon>
        <taxon>Clostridia</taxon>
        <taxon>Eubacteriales</taxon>
        <taxon>Oscillospiraceae</taxon>
        <taxon>Ruminococcus</taxon>
    </lineage>
</organism>
<accession>E6UK37</accession>
<evidence type="ECO:0000313" key="2">
    <source>
        <dbReference type="EMBL" id="ADU24033.1"/>
    </source>
</evidence>
<protein>
    <recommendedName>
        <fullName evidence="1">PglD N-terminal domain-containing protein</fullName>
    </recommendedName>
</protein>
<dbReference type="InterPro" id="IPR041561">
    <property type="entry name" value="PglD_N"/>
</dbReference>
<dbReference type="Gene3D" id="3.40.50.20">
    <property type="match status" value="1"/>
</dbReference>
<keyword evidence="2" id="KW-0614">Plasmid</keyword>
<dbReference type="PANTHER" id="PTHR43300">
    <property type="entry name" value="ACETYLTRANSFERASE"/>
    <property type="match status" value="1"/>
</dbReference>
<geneLocation type="plasmid" evidence="2 3">
    <name>pRUMAL01</name>
</geneLocation>
<reference evidence="3" key="1">
    <citation type="journal article" date="2011" name="J. Bacteriol.">
        <title>Complete genome of the cellulolytic ruminal bacterium Ruminococcus albus 7.</title>
        <authorList>
            <person name="Suen G."/>
            <person name="Stevenson D.M."/>
            <person name="Bruce D.C."/>
            <person name="Chertkov O."/>
            <person name="Copeland A."/>
            <person name="Cheng J.F."/>
            <person name="Detter C."/>
            <person name="Detter J.C."/>
            <person name="Goodwin L.A."/>
            <person name="Han C.S."/>
            <person name="Hauser L.J."/>
            <person name="Ivanova N.N."/>
            <person name="Kyrpides N.C."/>
            <person name="Land M.L."/>
            <person name="Lapidus A."/>
            <person name="Lucas S."/>
            <person name="Ovchinnikova G."/>
            <person name="Pitluck S."/>
            <person name="Tapia R."/>
            <person name="Woyke T."/>
            <person name="Boyum J."/>
            <person name="Mead D."/>
            <person name="Weimer P.J."/>
        </authorList>
    </citation>
    <scope>NUCLEOTIDE SEQUENCE [LARGE SCALE GENOMIC DNA]</scope>
    <source>
        <strain evidence="3">ATCC 27210 / DSM 20455 / JCM 14654 / NCDO 2250 / 7</strain>
        <plasmid evidence="3">pRUMAL01</plasmid>
    </source>
</reference>
<dbReference type="SUPFAM" id="SSF51161">
    <property type="entry name" value="Trimeric LpxA-like enzymes"/>
    <property type="match status" value="1"/>
</dbReference>
<dbReference type="PANTHER" id="PTHR43300:SF7">
    <property type="entry name" value="UDP-N-ACETYLBACILLOSAMINE N-ACETYLTRANSFERASE"/>
    <property type="match status" value="1"/>
</dbReference>
<evidence type="ECO:0000313" key="3">
    <source>
        <dbReference type="Proteomes" id="UP000006919"/>
    </source>
</evidence>
<name>E6UK37_RUMA7</name>
<evidence type="ECO:0000259" key="1">
    <source>
        <dbReference type="Pfam" id="PF17836"/>
    </source>
</evidence>
<dbReference type="KEGG" id="ral:Rumal_3592"/>
<proteinExistence type="predicted"/>
<dbReference type="HOGENOM" id="CLU_081811_2_2_9"/>
<sequence>MIKPMILTGLAKNRLRFFDMNKLLILGAGQYGKVAYEIAKAMERFERISFLDDYSSVAIGKLNDFDKYIGEYNSAVVAIGNVVMRLKLIEQLENAGYDIPVLISPRAYVAPSAVIGKGSFVEPMTVVHTESVIGIGCIISAGAVVNHNAIVGDGCHIDCGSIIGARVNTPRYITTKYGEIITQN</sequence>
<dbReference type="InterPro" id="IPR050179">
    <property type="entry name" value="Trans_hexapeptide_repeat"/>
</dbReference>
<feature type="domain" description="PglD N-terminal" evidence="1">
    <location>
        <begin position="22"/>
        <end position="92"/>
    </location>
</feature>
<gene>
    <name evidence="2" type="ordered locus">Rumal_3592</name>
</gene>
<dbReference type="InterPro" id="IPR011004">
    <property type="entry name" value="Trimer_LpxA-like_sf"/>
</dbReference>
<dbReference type="EMBL" id="CP002404">
    <property type="protein sequence ID" value="ADU24033.1"/>
    <property type="molecule type" value="Genomic_DNA"/>
</dbReference>
<dbReference type="Gene3D" id="2.160.10.10">
    <property type="entry name" value="Hexapeptide repeat proteins"/>
    <property type="match status" value="1"/>
</dbReference>
<dbReference type="AlphaFoldDB" id="E6UK37"/>
<dbReference type="eggNOG" id="COG1044">
    <property type="taxonomic scope" value="Bacteria"/>
</dbReference>
<dbReference type="Proteomes" id="UP000006919">
    <property type="component" value="Plasmid pRUMAL01"/>
</dbReference>